<gene>
    <name evidence="1" type="ORF">MENTE1834_LOCUS3892</name>
</gene>
<evidence type="ECO:0000313" key="1">
    <source>
        <dbReference type="EMBL" id="CAK5018639.1"/>
    </source>
</evidence>
<comment type="caution">
    <text evidence="1">The sequence shown here is derived from an EMBL/GenBank/DDBJ whole genome shotgun (WGS) entry which is preliminary data.</text>
</comment>
<accession>A0ACB0XUV7</accession>
<sequence length="186" mass="21822">MLFLFIIMVLLSPLFNGMDQNPNWNSCCMSCWNSSGNLCPDICRGFNFQEWINNCWHNFCTTCNNIFGNHNANQYDYQSNGGGEYQTEYNEEGSDGEVHEGEEQHYNTEEEWEEMPSASQGQTSRYHYVEEEECEAEYDEEEYEGEYDNDEGECEELQSGHYNPDIHDQFGQMNIGGKFFKVYKRL</sequence>
<protein>
    <submittedName>
        <fullName evidence="1">Uncharacterized protein</fullName>
    </submittedName>
</protein>
<dbReference type="EMBL" id="CAVMJV010000003">
    <property type="protein sequence ID" value="CAK5018639.1"/>
    <property type="molecule type" value="Genomic_DNA"/>
</dbReference>
<evidence type="ECO:0000313" key="2">
    <source>
        <dbReference type="Proteomes" id="UP001497535"/>
    </source>
</evidence>
<organism evidence="1 2">
    <name type="scientific">Meloidogyne enterolobii</name>
    <name type="common">Root-knot nematode worm</name>
    <name type="synonym">Meloidogyne mayaguensis</name>
    <dbReference type="NCBI Taxonomy" id="390850"/>
    <lineage>
        <taxon>Eukaryota</taxon>
        <taxon>Metazoa</taxon>
        <taxon>Ecdysozoa</taxon>
        <taxon>Nematoda</taxon>
        <taxon>Chromadorea</taxon>
        <taxon>Rhabditida</taxon>
        <taxon>Tylenchina</taxon>
        <taxon>Tylenchomorpha</taxon>
        <taxon>Tylenchoidea</taxon>
        <taxon>Meloidogynidae</taxon>
        <taxon>Meloidogyninae</taxon>
        <taxon>Meloidogyne</taxon>
    </lineage>
</organism>
<reference evidence="1" key="1">
    <citation type="submission" date="2023-11" db="EMBL/GenBank/DDBJ databases">
        <authorList>
            <person name="Poullet M."/>
        </authorList>
    </citation>
    <scope>NUCLEOTIDE SEQUENCE</scope>
    <source>
        <strain evidence="1">E1834</strain>
    </source>
</reference>
<proteinExistence type="predicted"/>
<name>A0ACB0XUV7_MELEN</name>
<keyword evidence="2" id="KW-1185">Reference proteome</keyword>
<dbReference type="Proteomes" id="UP001497535">
    <property type="component" value="Unassembled WGS sequence"/>
</dbReference>